<sequence length="351" mass="38369">MSPPAPGPVKVSRLLGEIGLTSPHHVHDRAEATKEFRLEDVCCSAHGLSVLLTAVKGNERRTLLFDTGPTEKSWEMNAERLKLDLSSVECIQLSHWHRDHSGGMLKAIQMIKEAKTKKGSSSDDLVVDLHPSRPDYRGIRLPSEIVSLEADPTFEEIEQAGAKVEKHSEAHTVLDNMFLISGEIPRETEYETGLKFGVRFHKDSGKWESDELINDERFLACNIKGLLSFSTGIGCGSCALPWNLLAAANLTISAGKGIVVFSGCSHAGIVNATRHAVDLAGKGNPVYAVFGGYHLSMSEKAHLDATVQDLKLLDPKVLLPGHCSGWRVKFEIEKEMPGRLVPSSVGFRLAF</sequence>
<protein>
    <submittedName>
        <fullName evidence="1">Metallo-beta-lactamase superfamily protein</fullName>
    </submittedName>
</protein>
<organism evidence="1 2">
    <name type="scientific">Ajellomyces capsulatus</name>
    <name type="common">Darling's disease fungus</name>
    <name type="synonym">Histoplasma capsulatum</name>
    <dbReference type="NCBI Taxonomy" id="5037"/>
    <lineage>
        <taxon>Eukaryota</taxon>
        <taxon>Fungi</taxon>
        <taxon>Dikarya</taxon>
        <taxon>Ascomycota</taxon>
        <taxon>Pezizomycotina</taxon>
        <taxon>Eurotiomycetes</taxon>
        <taxon>Eurotiomycetidae</taxon>
        <taxon>Onygenales</taxon>
        <taxon>Ajellomycetaceae</taxon>
        <taxon>Histoplasma</taxon>
    </lineage>
</organism>
<accession>A0A8A1M9V8</accession>
<dbReference type="AlphaFoldDB" id="A0A8A1M9V8"/>
<dbReference type="Proteomes" id="UP000663671">
    <property type="component" value="Chromosome 7"/>
</dbReference>
<dbReference type="OrthoDB" id="1470350at2759"/>
<evidence type="ECO:0000313" key="1">
    <source>
        <dbReference type="EMBL" id="QSS62751.1"/>
    </source>
</evidence>
<evidence type="ECO:0000313" key="2">
    <source>
        <dbReference type="Proteomes" id="UP000663671"/>
    </source>
</evidence>
<dbReference type="InterPro" id="IPR052926">
    <property type="entry name" value="Metallo-beta-lactamase_dom"/>
</dbReference>
<dbReference type="InterPro" id="IPR041712">
    <property type="entry name" value="DHPS-like_MBL-fold"/>
</dbReference>
<proteinExistence type="predicted"/>
<gene>
    <name evidence="1" type="ORF">I7I51_02490</name>
</gene>
<dbReference type="InterPro" id="IPR036866">
    <property type="entry name" value="RibonucZ/Hydroxyglut_hydro"/>
</dbReference>
<dbReference type="GO" id="GO:0016740">
    <property type="term" value="F:transferase activity"/>
    <property type="evidence" value="ECO:0007669"/>
    <property type="project" value="TreeGrafter"/>
</dbReference>
<dbReference type="EMBL" id="CP069112">
    <property type="protein sequence ID" value="QSS62751.1"/>
    <property type="molecule type" value="Genomic_DNA"/>
</dbReference>
<name>A0A8A1M9V8_AJECA</name>
<reference evidence="1" key="1">
    <citation type="submission" date="2021-01" db="EMBL/GenBank/DDBJ databases">
        <title>Chromosome-level genome assembly of a human fungal pathogen reveals clustering of transcriptionally co-regulated genes.</title>
        <authorList>
            <person name="Voorhies M."/>
            <person name="Cohen S."/>
            <person name="Shea T.P."/>
            <person name="Petrus S."/>
            <person name="Munoz J.F."/>
            <person name="Poplawski S."/>
            <person name="Goldman W.E."/>
            <person name="Michael T."/>
            <person name="Cuomo C.A."/>
            <person name="Sil A."/>
            <person name="Beyhan S."/>
        </authorList>
    </citation>
    <scope>NUCLEOTIDE SEQUENCE</scope>
    <source>
        <strain evidence="1">WU24</strain>
    </source>
</reference>
<dbReference type="SUPFAM" id="SSF56281">
    <property type="entry name" value="Metallo-hydrolase/oxidoreductase"/>
    <property type="match status" value="1"/>
</dbReference>
<dbReference type="PANTHER" id="PTHR13754:SF13">
    <property type="entry name" value="METALLO-BETA-LACTAMASE SUPERFAMILY PROTEIN (AFU_ORTHOLOGUE AFUA_3G07630)"/>
    <property type="match status" value="1"/>
</dbReference>
<dbReference type="Gene3D" id="3.60.15.10">
    <property type="entry name" value="Ribonuclease Z/Hydroxyacylglutathione hydrolase-like"/>
    <property type="match status" value="2"/>
</dbReference>
<dbReference type="VEuPathDB" id="FungiDB:I7I51_02490"/>
<dbReference type="PANTHER" id="PTHR13754">
    <property type="entry name" value="METALLO-BETA-LACTAMASE SUPERFAMILY PROTEIN"/>
    <property type="match status" value="1"/>
</dbReference>
<dbReference type="CDD" id="cd07713">
    <property type="entry name" value="DHPS-like_MBL-fold"/>
    <property type="match status" value="1"/>
</dbReference>